<dbReference type="Proteomes" id="UP000646548">
    <property type="component" value="Unassembled WGS sequence"/>
</dbReference>
<evidence type="ECO:0000313" key="2">
    <source>
        <dbReference type="EMBL" id="KAF6733548.1"/>
    </source>
</evidence>
<name>A0A834CSN1_ORYME</name>
<reference evidence="2" key="1">
    <citation type="journal article" name="BMC Genomics">
        <title>Long-read sequencing and de novo genome assembly of marine medaka (Oryzias melastigma).</title>
        <authorList>
            <person name="Liang P."/>
            <person name="Saqib H.S.A."/>
            <person name="Ni X."/>
            <person name="Shen Y."/>
        </authorList>
    </citation>
    <scope>NUCLEOTIDE SEQUENCE</scope>
    <source>
        <strain evidence="2">Bigg-433</strain>
    </source>
</reference>
<feature type="region of interest" description="Disordered" evidence="1">
    <location>
        <begin position="48"/>
        <end position="92"/>
    </location>
</feature>
<evidence type="ECO:0000313" key="3">
    <source>
        <dbReference type="Proteomes" id="UP000646548"/>
    </source>
</evidence>
<accession>A0A834CSN1</accession>
<proteinExistence type="predicted"/>
<sequence length="92" mass="8893">MSSPGRGPRRDATIISSSEYGGCSGGRAGLLGCCGVSSALPGEACCTPGSLSGADSHHPSSVAFQGAGLSLHPSPAPVASPQPPSLMADASR</sequence>
<organism evidence="2 3">
    <name type="scientific">Oryzias melastigma</name>
    <name type="common">Marine medaka</name>
    <dbReference type="NCBI Taxonomy" id="30732"/>
    <lineage>
        <taxon>Eukaryota</taxon>
        <taxon>Metazoa</taxon>
        <taxon>Chordata</taxon>
        <taxon>Craniata</taxon>
        <taxon>Vertebrata</taxon>
        <taxon>Euteleostomi</taxon>
        <taxon>Actinopterygii</taxon>
        <taxon>Neopterygii</taxon>
        <taxon>Teleostei</taxon>
        <taxon>Neoteleostei</taxon>
        <taxon>Acanthomorphata</taxon>
        <taxon>Ovalentaria</taxon>
        <taxon>Atherinomorphae</taxon>
        <taxon>Beloniformes</taxon>
        <taxon>Adrianichthyidae</taxon>
        <taxon>Oryziinae</taxon>
        <taxon>Oryzias</taxon>
    </lineage>
</organism>
<protein>
    <submittedName>
        <fullName evidence="2">Uncharacterized protein</fullName>
    </submittedName>
</protein>
<evidence type="ECO:0000256" key="1">
    <source>
        <dbReference type="SAM" id="MobiDB-lite"/>
    </source>
</evidence>
<dbReference type="AlphaFoldDB" id="A0A834CSN1"/>
<comment type="caution">
    <text evidence="2">The sequence shown here is derived from an EMBL/GenBank/DDBJ whole genome shotgun (WGS) entry which is preliminary data.</text>
</comment>
<feature type="compositionally biased region" description="Pro residues" evidence="1">
    <location>
        <begin position="74"/>
        <end position="84"/>
    </location>
</feature>
<dbReference type="EMBL" id="WKFB01000156">
    <property type="protein sequence ID" value="KAF6733548.1"/>
    <property type="molecule type" value="Genomic_DNA"/>
</dbReference>
<gene>
    <name evidence="2" type="ORF">FQA47_017542</name>
</gene>